<protein>
    <submittedName>
        <fullName evidence="1">Uncharacterized protein</fullName>
    </submittedName>
</protein>
<comment type="caution">
    <text evidence="1">The sequence shown here is derived from an EMBL/GenBank/DDBJ whole genome shotgun (WGS) entry which is preliminary data.</text>
</comment>
<dbReference type="Proteomes" id="UP001552594">
    <property type="component" value="Unassembled WGS sequence"/>
</dbReference>
<dbReference type="EMBL" id="JBFAUK010000012">
    <property type="protein sequence ID" value="MEV5508169.1"/>
    <property type="molecule type" value="Genomic_DNA"/>
</dbReference>
<sequence>MTPALQKRHSCGELTQREAFLHFEARDRCPATAHYLTVNGDFWR</sequence>
<gene>
    <name evidence="1" type="ORF">AB0L16_17060</name>
</gene>
<organism evidence="1 2">
    <name type="scientific">Streptomyces orinoci</name>
    <name type="common">Streptoverticillium orinoci</name>
    <dbReference type="NCBI Taxonomy" id="67339"/>
    <lineage>
        <taxon>Bacteria</taxon>
        <taxon>Bacillati</taxon>
        <taxon>Actinomycetota</taxon>
        <taxon>Actinomycetes</taxon>
        <taxon>Kitasatosporales</taxon>
        <taxon>Streptomycetaceae</taxon>
        <taxon>Streptomyces</taxon>
    </lineage>
</organism>
<accession>A0ABV3K0X8</accession>
<name>A0ABV3K0X8_STRON</name>
<proteinExistence type="predicted"/>
<evidence type="ECO:0000313" key="1">
    <source>
        <dbReference type="EMBL" id="MEV5508169.1"/>
    </source>
</evidence>
<keyword evidence="2" id="KW-1185">Reference proteome</keyword>
<evidence type="ECO:0000313" key="2">
    <source>
        <dbReference type="Proteomes" id="UP001552594"/>
    </source>
</evidence>
<reference evidence="1 2" key="1">
    <citation type="submission" date="2024-06" db="EMBL/GenBank/DDBJ databases">
        <title>The Natural Products Discovery Center: Release of the First 8490 Sequenced Strains for Exploring Actinobacteria Biosynthetic Diversity.</title>
        <authorList>
            <person name="Kalkreuter E."/>
            <person name="Kautsar S.A."/>
            <person name="Yang D."/>
            <person name="Bader C.D."/>
            <person name="Teijaro C.N."/>
            <person name="Fluegel L."/>
            <person name="Davis C.M."/>
            <person name="Simpson J.R."/>
            <person name="Lauterbach L."/>
            <person name="Steele A.D."/>
            <person name="Gui C."/>
            <person name="Meng S."/>
            <person name="Li G."/>
            <person name="Viehrig K."/>
            <person name="Ye F."/>
            <person name="Su P."/>
            <person name="Kiefer A.F."/>
            <person name="Nichols A."/>
            <person name="Cepeda A.J."/>
            <person name="Yan W."/>
            <person name="Fan B."/>
            <person name="Jiang Y."/>
            <person name="Adhikari A."/>
            <person name="Zheng C.-J."/>
            <person name="Schuster L."/>
            <person name="Cowan T.M."/>
            <person name="Smanski M.J."/>
            <person name="Chevrette M.G."/>
            <person name="De Carvalho L.P.S."/>
            <person name="Shen B."/>
        </authorList>
    </citation>
    <scope>NUCLEOTIDE SEQUENCE [LARGE SCALE GENOMIC DNA]</scope>
    <source>
        <strain evidence="1 2">NPDC052347</strain>
    </source>
</reference>
<dbReference type="RefSeq" id="WP_277751811.1">
    <property type="nucleotide sequence ID" value="NZ_JBFAUK010000012.1"/>
</dbReference>